<evidence type="ECO:0000259" key="11">
    <source>
        <dbReference type="PROSITE" id="PS51718"/>
    </source>
</evidence>
<keyword evidence="8" id="KW-0496">Mitochondrion</keyword>
<dbReference type="InterPro" id="IPR027417">
    <property type="entry name" value="P-loop_NTPase"/>
</dbReference>
<evidence type="ECO:0000256" key="7">
    <source>
        <dbReference type="ARBA" id="ARBA00023054"/>
    </source>
</evidence>
<dbReference type="FunFam" id="3.40.50.300:FF:000214">
    <property type="entry name" value="Mitofusin 2"/>
    <property type="match status" value="1"/>
</dbReference>
<keyword evidence="3" id="KW-0547">Nucleotide-binding</keyword>
<dbReference type="Gene3D" id="3.40.50.300">
    <property type="entry name" value="P-loop containing nucleotide triphosphate hydrolases"/>
    <property type="match status" value="1"/>
</dbReference>
<evidence type="ECO:0000313" key="13">
    <source>
        <dbReference type="Proteomes" id="UP001159428"/>
    </source>
</evidence>
<dbReference type="GO" id="GO:0005525">
    <property type="term" value="F:GTP binding"/>
    <property type="evidence" value="ECO:0007669"/>
    <property type="project" value="UniProtKB-KW"/>
</dbReference>
<dbReference type="GO" id="GO:0003924">
    <property type="term" value="F:GTPase activity"/>
    <property type="evidence" value="ECO:0007669"/>
    <property type="project" value="InterPro"/>
</dbReference>
<keyword evidence="5" id="KW-0378">Hydrolase</keyword>
<keyword evidence="10" id="KW-0472">Membrane</keyword>
<dbReference type="PANTHER" id="PTHR10465:SF3">
    <property type="entry name" value="TRANSMEMBRANE GTPASE MARF-RELATED"/>
    <property type="match status" value="1"/>
</dbReference>
<evidence type="ECO:0000256" key="4">
    <source>
        <dbReference type="ARBA" id="ARBA00022787"/>
    </source>
</evidence>
<dbReference type="AlphaFoldDB" id="A0AAU9Y4P2"/>
<dbReference type="InterPro" id="IPR045063">
    <property type="entry name" value="Dynamin_N"/>
</dbReference>
<evidence type="ECO:0000256" key="3">
    <source>
        <dbReference type="ARBA" id="ARBA00022741"/>
    </source>
</evidence>
<evidence type="ECO:0000256" key="8">
    <source>
        <dbReference type="ARBA" id="ARBA00023128"/>
    </source>
</evidence>
<comment type="subcellular location">
    <subcellularLocation>
        <location evidence="1">Mitochondrion outer membrane</location>
        <topology evidence="1">Multi-pass membrane protein</topology>
    </subcellularLocation>
</comment>
<dbReference type="GO" id="GO:0005741">
    <property type="term" value="C:mitochondrial outer membrane"/>
    <property type="evidence" value="ECO:0007669"/>
    <property type="project" value="UniProtKB-SubCell"/>
</dbReference>
<dbReference type="GO" id="GO:0051646">
    <property type="term" value="P:mitochondrion localization"/>
    <property type="evidence" value="ECO:0007669"/>
    <property type="project" value="TreeGrafter"/>
</dbReference>
<reference evidence="12 13" key="1">
    <citation type="submission" date="2022-05" db="EMBL/GenBank/DDBJ databases">
        <authorList>
            <consortium name="Genoscope - CEA"/>
            <person name="William W."/>
        </authorList>
    </citation>
    <scope>NUCLEOTIDE SEQUENCE [LARGE SCALE GENOMIC DNA]</scope>
</reference>
<dbReference type="Pfam" id="PF00350">
    <property type="entry name" value="Dynamin_N"/>
    <property type="match status" value="1"/>
</dbReference>
<dbReference type="SUPFAM" id="SSF52540">
    <property type="entry name" value="P-loop containing nucleoside triphosphate hydrolases"/>
    <property type="match status" value="1"/>
</dbReference>
<keyword evidence="9" id="KW-0342">GTP-binding</keyword>
<organism evidence="12 13">
    <name type="scientific">Pocillopora meandrina</name>
    <dbReference type="NCBI Taxonomy" id="46732"/>
    <lineage>
        <taxon>Eukaryota</taxon>
        <taxon>Metazoa</taxon>
        <taxon>Cnidaria</taxon>
        <taxon>Anthozoa</taxon>
        <taxon>Hexacorallia</taxon>
        <taxon>Scleractinia</taxon>
        <taxon>Astrocoeniina</taxon>
        <taxon>Pocilloporidae</taxon>
        <taxon>Pocillopora</taxon>
    </lineage>
</organism>
<dbReference type="PROSITE" id="PS51718">
    <property type="entry name" value="G_DYNAMIN_2"/>
    <property type="match status" value="1"/>
</dbReference>
<accession>A0AAU9Y4P2</accession>
<evidence type="ECO:0000256" key="10">
    <source>
        <dbReference type="ARBA" id="ARBA00023136"/>
    </source>
</evidence>
<dbReference type="CDD" id="cd09912">
    <property type="entry name" value="DLP_2"/>
    <property type="match status" value="1"/>
</dbReference>
<keyword evidence="6" id="KW-1133">Transmembrane helix</keyword>
<feature type="domain" description="Dynamin-type G" evidence="11">
    <location>
        <begin position="88"/>
        <end position="347"/>
    </location>
</feature>
<evidence type="ECO:0000256" key="5">
    <source>
        <dbReference type="ARBA" id="ARBA00022801"/>
    </source>
</evidence>
<dbReference type="InterPro" id="IPR030381">
    <property type="entry name" value="G_DYNAMIN_dom"/>
</dbReference>
<keyword evidence="7" id="KW-0175">Coiled coil</keyword>
<comment type="caution">
    <text evidence="12">The sequence shown here is derived from an EMBL/GenBank/DDBJ whole genome shotgun (WGS) entry which is preliminary data.</text>
</comment>
<dbReference type="InterPro" id="IPR027094">
    <property type="entry name" value="Mitofusin_fam"/>
</dbReference>
<keyword evidence="2" id="KW-0812">Transmembrane</keyword>
<keyword evidence="13" id="KW-1185">Reference proteome</keyword>
<keyword evidence="4" id="KW-1000">Mitochondrion outer membrane</keyword>
<dbReference type="PANTHER" id="PTHR10465">
    <property type="entry name" value="TRANSMEMBRANE GTPASE FZO1"/>
    <property type="match status" value="1"/>
</dbReference>
<dbReference type="EMBL" id="CALNXJ010000131">
    <property type="protein sequence ID" value="CAH3166229.1"/>
    <property type="molecule type" value="Genomic_DNA"/>
</dbReference>
<name>A0AAU9Y4P2_9CNID</name>
<gene>
    <name evidence="12" type="ORF">PMEA_00005232</name>
</gene>
<protein>
    <recommendedName>
        <fullName evidence="11">Dynamin-type G domain-containing protein</fullName>
    </recommendedName>
</protein>
<evidence type="ECO:0000256" key="2">
    <source>
        <dbReference type="ARBA" id="ARBA00022692"/>
    </source>
</evidence>
<dbReference type="Proteomes" id="UP001159428">
    <property type="component" value="Unassembled WGS sequence"/>
</dbReference>
<evidence type="ECO:0000256" key="9">
    <source>
        <dbReference type="ARBA" id="ARBA00023134"/>
    </source>
</evidence>
<evidence type="ECO:0000256" key="1">
    <source>
        <dbReference type="ARBA" id="ARBA00004374"/>
    </source>
</evidence>
<evidence type="ECO:0000313" key="12">
    <source>
        <dbReference type="EMBL" id="CAH3166229.1"/>
    </source>
</evidence>
<proteinExistence type="predicted"/>
<sequence>MSNLSPQFKRAELLKGGGVDKEYLLHNFVEAKQKVNANFRDFKKYLEDCHEFLADFRKADENEQDIKKFSSKVSGYLAQVSRISEVLSRDQIKMAFFGRTSNGKSTTINAMLQDKILPTGLGHTTNCFLSVHGSDLPDPYILVPGSDDKRSVKSLDELADALSKEKLDPSSLVQVVWPKSRCKILSGDVVLVDSPGTDVSPDYDGWIDKHCLDADVFVLVANAESALTVTEKKFFHKVNQHLSRPNIFIVHNRWDASASEPDKMELVKNQHLSRSISFLVDELKCVDKGKAEDRVFFVSAKETLMTRMQKHQGMPQGGCFSGGAIYDEGFFARQLEFENFEHKLEVF</sequence>
<dbReference type="GO" id="GO:0008053">
    <property type="term" value="P:mitochondrial fusion"/>
    <property type="evidence" value="ECO:0007669"/>
    <property type="project" value="TreeGrafter"/>
</dbReference>
<evidence type="ECO:0000256" key="6">
    <source>
        <dbReference type="ARBA" id="ARBA00022989"/>
    </source>
</evidence>